<reference evidence="2 3" key="1">
    <citation type="submission" date="2017-08" db="EMBL/GenBank/DDBJ databases">
        <title>Complete genome sequence of Mucilaginibacter sp. strain BJC16-A31.</title>
        <authorList>
            <consortium name="Henan University of Science and Technology"/>
            <person name="You X."/>
        </authorList>
    </citation>
    <scope>NUCLEOTIDE SEQUENCE [LARGE SCALE GENOMIC DNA]</scope>
    <source>
        <strain evidence="2 3">BJC16-A31</strain>
    </source>
</reference>
<dbReference type="GO" id="GO:0005886">
    <property type="term" value="C:plasma membrane"/>
    <property type="evidence" value="ECO:0007669"/>
    <property type="project" value="TreeGrafter"/>
</dbReference>
<dbReference type="GO" id="GO:0000270">
    <property type="term" value="P:peptidoglycan metabolic process"/>
    <property type="evidence" value="ECO:0007669"/>
    <property type="project" value="TreeGrafter"/>
</dbReference>
<dbReference type="Proteomes" id="UP000215002">
    <property type="component" value="Chromosome"/>
</dbReference>
<dbReference type="Gene3D" id="3.40.50.620">
    <property type="entry name" value="HUPs"/>
    <property type="match status" value="1"/>
</dbReference>
<dbReference type="PANTHER" id="PTHR30336">
    <property type="entry name" value="INNER MEMBRANE PROTEIN, PROBABLE PERMEASE"/>
    <property type="match status" value="1"/>
</dbReference>
<dbReference type="CDD" id="cd06259">
    <property type="entry name" value="YdcF-like"/>
    <property type="match status" value="1"/>
</dbReference>
<accession>A0A223NVB5</accession>
<organism evidence="2 3">
    <name type="scientific">Mucilaginibacter xinganensis</name>
    <dbReference type="NCBI Taxonomy" id="1234841"/>
    <lineage>
        <taxon>Bacteria</taxon>
        <taxon>Pseudomonadati</taxon>
        <taxon>Bacteroidota</taxon>
        <taxon>Sphingobacteriia</taxon>
        <taxon>Sphingobacteriales</taxon>
        <taxon>Sphingobacteriaceae</taxon>
        <taxon>Mucilaginibacter</taxon>
    </lineage>
</organism>
<gene>
    <name evidence="2" type="ORF">MuYL_1814</name>
</gene>
<evidence type="ECO:0000259" key="1">
    <source>
        <dbReference type="Pfam" id="PF02698"/>
    </source>
</evidence>
<dbReference type="KEGG" id="muc:MuYL_1814"/>
<evidence type="ECO:0000313" key="3">
    <source>
        <dbReference type="Proteomes" id="UP000215002"/>
    </source>
</evidence>
<evidence type="ECO:0000313" key="2">
    <source>
        <dbReference type="EMBL" id="ASU33710.1"/>
    </source>
</evidence>
<keyword evidence="3" id="KW-1185">Reference proteome</keyword>
<dbReference type="PANTHER" id="PTHR30336:SF4">
    <property type="entry name" value="ENVELOPE BIOGENESIS FACTOR ELYC"/>
    <property type="match status" value="1"/>
</dbReference>
<name>A0A223NVB5_9SPHI</name>
<dbReference type="AlphaFoldDB" id="A0A223NVB5"/>
<dbReference type="InterPro" id="IPR003848">
    <property type="entry name" value="DUF218"/>
</dbReference>
<dbReference type="InterPro" id="IPR014729">
    <property type="entry name" value="Rossmann-like_a/b/a_fold"/>
</dbReference>
<dbReference type="EMBL" id="CP022743">
    <property type="protein sequence ID" value="ASU33710.1"/>
    <property type="molecule type" value="Genomic_DNA"/>
</dbReference>
<proteinExistence type="predicted"/>
<dbReference type="Pfam" id="PF02698">
    <property type="entry name" value="DUF218"/>
    <property type="match status" value="1"/>
</dbReference>
<sequence length="203" mass="22746">MLFIFSNPFLFNRFANSWDIKPVPLTKPVYSCAIVLGGFSGGDANGNGFFNGSADRFIQGLKLITTGKVSHILISGGNGFLMPGVFRESAWVKTQLQQLKVPDSCIIVEDKSRNTIENAAFSKVLLAQKHLSPPYLLVTSAFHMRRSLGIFEKQKTEVIPYPCNFLVSKADFSLDEFIPSSEPLYRWEFYIKEVVGTAVNYFK</sequence>
<dbReference type="InterPro" id="IPR051599">
    <property type="entry name" value="Cell_Envelope_Assoc"/>
</dbReference>
<protein>
    <recommendedName>
        <fullName evidence="1">DUF218 domain-containing protein</fullName>
    </recommendedName>
</protein>
<dbReference type="GO" id="GO:0043164">
    <property type="term" value="P:Gram-negative-bacterium-type cell wall biogenesis"/>
    <property type="evidence" value="ECO:0007669"/>
    <property type="project" value="TreeGrafter"/>
</dbReference>
<feature type="domain" description="DUF218" evidence="1">
    <location>
        <begin position="33"/>
        <end position="196"/>
    </location>
</feature>